<dbReference type="EMBL" id="JAAHBU010000519">
    <property type="protein sequence ID" value="NER66602.1"/>
    <property type="molecule type" value="Genomic_DNA"/>
</dbReference>
<evidence type="ECO:0008006" key="3">
    <source>
        <dbReference type="Google" id="ProtNLM"/>
    </source>
</evidence>
<dbReference type="AlphaFoldDB" id="A0A6B3NTI6"/>
<organism evidence="1 2">
    <name type="scientific">Pseudomonas brassicae</name>
    <dbReference type="NCBI Taxonomy" id="2708063"/>
    <lineage>
        <taxon>Bacteria</taxon>
        <taxon>Pseudomonadati</taxon>
        <taxon>Pseudomonadota</taxon>
        <taxon>Gammaproteobacteria</taxon>
        <taxon>Pseudomonadales</taxon>
        <taxon>Pseudomonadaceae</taxon>
        <taxon>Pseudomonas</taxon>
    </lineage>
</organism>
<keyword evidence="2" id="KW-1185">Reference proteome</keyword>
<protein>
    <recommendedName>
        <fullName evidence="3">DUF4974 domain-containing protein</fullName>
    </recommendedName>
</protein>
<dbReference type="RefSeq" id="WP_163950957.1">
    <property type="nucleotide sequence ID" value="NZ_JAAHBU010000519.1"/>
</dbReference>
<evidence type="ECO:0000313" key="1">
    <source>
        <dbReference type="EMBL" id="NER66602.1"/>
    </source>
</evidence>
<gene>
    <name evidence="1" type="ORF">G3436_25520</name>
</gene>
<dbReference type="Proteomes" id="UP000482634">
    <property type="component" value="Unassembled WGS sequence"/>
</dbReference>
<name>A0A6B3NTI6_9PSED</name>
<accession>A0A6B3NTI6</accession>
<proteinExistence type="predicted"/>
<evidence type="ECO:0000313" key="2">
    <source>
        <dbReference type="Proteomes" id="UP000482634"/>
    </source>
</evidence>
<reference evidence="1 2" key="1">
    <citation type="submission" date="2020-02" db="EMBL/GenBank/DDBJ databases">
        <title>Broccoli isolated Pseudomonas sp.</title>
        <authorList>
            <person name="Fujikawa T."/>
            <person name="Sawada H."/>
        </authorList>
    </citation>
    <scope>NUCLEOTIDE SEQUENCE [LARGE SCALE GENOMIC DNA]</scope>
    <source>
        <strain evidence="1 2">MAFF212427</strain>
    </source>
</reference>
<comment type="caution">
    <text evidence="1">The sequence shown here is derived from an EMBL/GenBank/DDBJ whole genome shotgun (WGS) entry which is preliminary data.</text>
</comment>
<sequence>MPLQQVLEQLADYQGSRLILLNGAAGQRRVSGSFNLDQADTAFDALISSQKLRADALLGHWIIVR</sequence>